<evidence type="ECO:0000313" key="1">
    <source>
        <dbReference type="EMBL" id="KAF5181957.1"/>
    </source>
</evidence>
<dbReference type="EMBL" id="JABWDY010035492">
    <property type="protein sequence ID" value="KAF5181957.1"/>
    <property type="molecule type" value="Genomic_DNA"/>
</dbReference>
<sequence length="119" mass="13685">MATGLDSIAYLCYGQSPFRWRYSASPMPALDEGRLIATQWGCLRRRVCYSPFSFLNPIPRDLSFDYTDITGDLFPSDGEPDHRSDLLMDRYMELALNDGETLLTDFRSLLHQWRAVPLS</sequence>
<evidence type="ECO:0000313" key="2">
    <source>
        <dbReference type="Proteomes" id="UP000554482"/>
    </source>
</evidence>
<protein>
    <submittedName>
        <fullName evidence="1">Uncharacterized protein</fullName>
    </submittedName>
</protein>
<organism evidence="1 2">
    <name type="scientific">Thalictrum thalictroides</name>
    <name type="common">Rue-anemone</name>
    <name type="synonym">Anemone thalictroides</name>
    <dbReference type="NCBI Taxonomy" id="46969"/>
    <lineage>
        <taxon>Eukaryota</taxon>
        <taxon>Viridiplantae</taxon>
        <taxon>Streptophyta</taxon>
        <taxon>Embryophyta</taxon>
        <taxon>Tracheophyta</taxon>
        <taxon>Spermatophyta</taxon>
        <taxon>Magnoliopsida</taxon>
        <taxon>Ranunculales</taxon>
        <taxon>Ranunculaceae</taxon>
        <taxon>Thalictroideae</taxon>
        <taxon>Thalictrum</taxon>
    </lineage>
</organism>
<dbReference type="AlphaFoldDB" id="A0A7J6VAY0"/>
<dbReference type="OrthoDB" id="1936940at2759"/>
<reference evidence="1 2" key="1">
    <citation type="submission" date="2020-06" db="EMBL/GenBank/DDBJ databases">
        <title>Transcriptomic and genomic resources for Thalictrum thalictroides and T. hernandezii: Facilitating candidate gene discovery in an emerging model plant lineage.</title>
        <authorList>
            <person name="Arias T."/>
            <person name="Riano-Pachon D.M."/>
            <person name="Di Stilio V.S."/>
        </authorList>
    </citation>
    <scope>NUCLEOTIDE SEQUENCE [LARGE SCALE GENOMIC DNA]</scope>
    <source>
        <strain evidence="2">cv. WT478/WT964</strain>
        <tissue evidence="1">Leaves</tissue>
    </source>
</reference>
<name>A0A7J6VAY0_THATH</name>
<keyword evidence="2" id="KW-1185">Reference proteome</keyword>
<accession>A0A7J6VAY0</accession>
<comment type="caution">
    <text evidence="1">The sequence shown here is derived from an EMBL/GenBank/DDBJ whole genome shotgun (WGS) entry which is preliminary data.</text>
</comment>
<proteinExistence type="predicted"/>
<gene>
    <name evidence="1" type="ORF">FRX31_028457</name>
</gene>
<dbReference type="Proteomes" id="UP000554482">
    <property type="component" value="Unassembled WGS sequence"/>
</dbReference>